<reference evidence="2 3" key="1">
    <citation type="submission" date="2024-04" db="EMBL/GenBank/DDBJ databases">
        <authorList>
            <person name="Waldvogel A.-M."/>
            <person name="Schoenle A."/>
        </authorList>
    </citation>
    <scope>NUCLEOTIDE SEQUENCE [LARGE SCALE GENOMIC DNA]</scope>
</reference>
<protein>
    <submittedName>
        <fullName evidence="2">Uncharacterized protein</fullName>
    </submittedName>
</protein>
<keyword evidence="3" id="KW-1185">Reference proteome</keyword>
<sequence length="150" mass="17394">MQEETDVMTSLPEGEELLEREKRLLEKEAALTQKEDSVQEQNYLLPKEEDLLSEPDNSDAESSKEFYLSTVGLRSASSPEAERWTVEEESDRLKLEQDSLKVRLRCSFQTRDQSLQERGLETEQSLRGLRLRVDKLDSLLLRAKTHTSHK</sequence>
<name>A0AAV2MNR4_KNICA</name>
<evidence type="ECO:0000313" key="2">
    <source>
        <dbReference type="EMBL" id="CAL1615116.1"/>
    </source>
</evidence>
<proteinExistence type="predicted"/>
<evidence type="ECO:0000256" key="1">
    <source>
        <dbReference type="SAM" id="MobiDB-lite"/>
    </source>
</evidence>
<feature type="region of interest" description="Disordered" evidence="1">
    <location>
        <begin position="30"/>
        <end position="64"/>
    </location>
</feature>
<dbReference type="Proteomes" id="UP001497482">
    <property type="component" value="Chromosome 9"/>
</dbReference>
<evidence type="ECO:0000313" key="3">
    <source>
        <dbReference type="Proteomes" id="UP001497482"/>
    </source>
</evidence>
<gene>
    <name evidence="2" type="ORF">KC01_LOCUS41113</name>
</gene>
<accession>A0AAV2MNR4</accession>
<dbReference type="AlphaFoldDB" id="A0AAV2MNR4"/>
<dbReference type="EMBL" id="OZ035831">
    <property type="protein sequence ID" value="CAL1615116.1"/>
    <property type="molecule type" value="Genomic_DNA"/>
</dbReference>
<organism evidence="2 3">
    <name type="scientific">Knipowitschia caucasica</name>
    <name type="common">Caucasian dwarf goby</name>
    <name type="synonym">Pomatoschistus caucasicus</name>
    <dbReference type="NCBI Taxonomy" id="637954"/>
    <lineage>
        <taxon>Eukaryota</taxon>
        <taxon>Metazoa</taxon>
        <taxon>Chordata</taxon>
        <taxon>Craniata</taxon>
        <taxon>Vertebrata</taxon>
        <taxon>Euteleostomi</taxon>
        <taxon>Actinopterygii</taxon>
        <taxon>Neopterygii</taxon>
        <taxon>Teleostei</taxon>
        <taxon>Neoteleostei</taxon>
        <taxon>Acanthomorphata</taxon>
        <taxon>Gobiaria</taxon>
        <taxon>Gobiiformes</taxon>
        <taxon>Gobioidei</taxon>
        <taxon>Gobiidae</taxon>
        <taxon>Gobiinae</taxon>
        <taxon>Knipowitschia</taxon>
    </lineage>
</organism>